<dbReference type="PANTHER" id="PTHR46179">
    <property type="entry name" value="ZINC FINGER PROTEIN"/>
    <property type="match status" value="1"/>
</dbReference>
<protein>
    <submittedName>
        <fullName evidence="11">WGS project CBMI000000000 data, contig CS3069_c000147</fullName>
    </submittedName>
</protein>
<evidence type="ECO:0000256" key="6">
    <source>
        <dbReference type="ARBA" id="ARBA00023163"/>
    </source>
</evidence>
<dbReference type="GO" id="GO:0005634">
    <property type="term" value="C:nucleus"/>
    <property type="evidence" value="ECO:0007669"/>
    <property type="project" value="UniProtKB-SubCell"/>
</dbReference>
<gene>
    <name evidence="11" type="ORF">BN850_0007070</name>
</gene>
<dbReference type="InterPro" id="IPR051061">
    <property type="entry name" value="Zinc_finger_trans_reg"/>
</dbReference>
<feature type="domain" description="C2H2-type" evidence="10">
    <location>
        <begin position="171"/>
        <end position="200"/>
    </location>
</feature>
<comment type="subcellular location">
    <subcellularLocation>
        <location evidence="1">Nucleus</location>
    </subcellularLocation>
</comment>
<dbReference type="PROSITE" id="PS50157">
    <property type="entry name" value="ZINC_FINGER_C2H2_2"/>
    <property type="match status" value="2"/>
</dbReference>
<keyword evidence="6" id="KW-0804">Transcription</keyword>
<dbReference type="SMART" id="SM00355">
    <property type="entry name" value="ZnF_C2H2"/>
    <property type="match status" value="2"/>
</dbReference>
<feature type="compositionally biased region" description="Low complexity" evidence="9">
    <location>
        <begin position="220"/>
        <end position="233"/>
    </location>
</feature>
<dbReference type="SUPFAM" id="SSF57667">
    <property type="entry name" value="beta-beta-alpha zinc fingers"/>
    <property type="match status" value="1"/>
</dbReference>
<dbReference type="EMBL" id="HG317809">
    <property type="protein sequence ID" value="CEG05738.1"/>
    <property type="molecule type" value="Genomic_DNA"/>
</dbReference>
<evidence type="ECO:0000256" key="5">
    <source>
        <dbReference type="ARBA" id="ARBA00023015"/>
    </source>
</evidence>
<evidence type="ECO:0000256" key="9">
    <source>
        <dbReference type="SAM" id="MobiDB-lite"/>
    </source>
</evidence>
<keyword evidence="3 8" id="KW-0863">Zinc-finger</keyword>
<evidence type="ECO:0000256" key="8">
    <source>
        <dbReference type="PROSITE-ProRule" id="PRU00042"/>
    </source>
</evidence>
<evidence type="ECO:0000313" key="11">
    <source>
        <dbReference type="EMBL" id="CEG04053.1"/>
    </source>
</evidence>
<proteinExistence type="predicted"/>
<dbReference type="EMBL" id="CBMI010000147">
    <property type="protein sequence ID" value="CEG04053.1"/>
    <property type="molecule type" value="Genomic_DNA"/>
</dbReference>
<dbReference type="PANTHER" id="PTHR46179:SF13">
    <property type="entry name" value="C2H2-TYPE DOMAIN-CONTAINING PROTEIN"/>
    <property type="match status" value="1"/>
</dbReference>
<keyword evidence="7" id="KW-0539">Nucleus</keyword>
<evidence type="ECO:0000256" key="7">
    <source>
        <dbReference type="ARBA" id="ARBA00023242"/>
    </source>
</evidence>
<keyword evidence="2" id="KW-0479">Metal-binding</keyword>
<dbReference type="Pfam" id="PF00096">
    <property type="entry name" value="zf-C2H2"/>
    <property type="match status" value="1"/>
</dbReference>
<feature type="region of interest" description="Disordered" evidence="9">
    <location>
        <begin position="195"/>
        <end position="258"/>
    </location>
</feature>
<feature type="compositionally biased region" description="Low complexity" evidence="9">
    <location>
        <begin position="45"/>
        <end position="59"/>
    </location>
</feature>
<evidence type="ECO:0000256" key="3">
    <source>
        <dbReference type="ARBA" id="ARBA00022771"/>
    </source>
</evidence>
<feature type="domain" description="C2H2-type" evidence="10">
    <location>
        <begin position="138"/>
        <end position="170"/>
    </location>
</feature>
<sequence>MTMHAINAAGRRVSLLNDESASQQPQLQQQRPPLSFHSSYAFNQSYPTPGSSSSSPNTPELLRSDSYDSQMSNDPVSPMTPNVDYYPRQQVIYTIPQDYNMDAKHVAYANSTRSASYDAEMVSQPRSSPMPERPGKRYPCRYRDTHGCEKTFTTSGHASRHSKIHTAEKAVQCTFAGCQKKFTRADNMKQHLETHFKDKSRSSGSQRSHRASLADTRRNSTSGRPSASRTSSSRCRRDADPYPLPTPPLASPSISTGPWDMGGRNLPILNRPVAGRTPSGLDALAMAVACQEGSGV</sequence>
<organism evidence="11">
    <name type="scientific">Fusarium clavum</name>
    <dbReference type="NCBI Taxonomy" id="2594811"/>
    <lineage>
        <taxon>Eukaryota</taxon>
        <taxon>Fungi</taxon>
        <taxon>Dikarya</taxon>
        <taxon>Ascomycota</taxon>
        <taxon>Pezizomycotina</taxon>
        <taxon>Sordariomycetes</taxon>
        <taxon>Hypocreomycetidae</taxon>
        <taxon>Hypocreales</taxon>
        <taxon>Nectriaceae</taxon>
        <taxon>Fusarium</taxon>
        <taxon>Fusarium incarnatum-equiseti species complex</taxon>
    </lineage>
</organism>
<keyword evidence="5" id="KW-0805">Transcription regulation</keyword>
<dbReference type="GO" id="GO:0008270">
    <property type="term" value="F:zinc ion binding"/>
    <property type="evidence" value="ECO:0007669"/>
    <property type="project" value="UniProtKB-KW"/>
</dbReference>
<evidence type="ECO:0000256" key="4">
    <source>
        <dbReference type="ARBA" id="ARBA00022833"/>
    </source>
</evidence>
<evidence type="ECO:0000259" key="10">
    <source>
        <dbReference type="PROSITE" id="PS50157"/>
    </source>
</evidence>
<feature type="region of interest" description="Disordered" evidence="9">
    <location>
        <begin position="118"/>
        <end position="139"/>
    </location>
</feature>
<dbReference type="AlphaFoldDB" id="A0A090MAA6"/>
<dbReference type="InterPro" id="IPR013087">
    <property type="entry name" value="Znf_C2H2_type"/>
</dbReference>
<keyword evidence="4" id="KW-0862">Zinc</keyword>
<dbReference type="GO" id="GO:0006357">
    <property type="term" value="P:regulation of transcription by RNA polymerase II"/>
    <property type="evidence" value="ECO:0007669"/>
    <property type="project" value="TreeGrafter"/>
</dbReference>
<dbReference type="Gene3D" id="3.30.160.60">
    <property type="entry name" value="Classic Zinc Finger"/>
    <property type="match status" value="2"/>
</dbReference>
<dbReference type="PROSITE" id="PS00028">
    <property type="entry name" value="ZINC_FINGER_C2H2_1"/>
    <property type="match status" value="1"/>
</dbReference>
<feature type="region of interest" description="Disordered" evidence="9">
    <location>
        <begin position="1"/>
        <end position="83"/>
    </location>
</feature>
<dbReference type="InterPro" id="IPR036236">
    <property type="entry name" value="Znf_C2H2_sf"/>
</dbReference>
<evidence type="ECO:0000256" key="2">
    <source>
        <dbReference type="ARBA" id="ARBA00022723"/>
    </source>
</evidence>
<name>A0A090MAA6_9HYPO</name>
<dbReference type="FunFam" id="3.30.160.60:FF:001075">
    <property type="entry name" value="Zinc finger, C2H2-type/integrase, DNA-binding protein"/>
    <property type="match status" value="1"/>
</dbReference>
<evidence type="ECO:0000256" key="1">
    <source>
        <dbReference type="ARBA" id="ARBA00004123"/>
    </source>
</evidence>
<reference evidence="11" key="1">
    <citation type="submission" date="2013-05" db="EMBL/GenBank/DDBJ databases">
        <title>Draft genome sequences of six wheat associated Fusarium spp. isolates.</title>
        <authorList>
            <person name="Moolhuijzen P.M."/>
            <person name="Manners J.M."/>
            <person name="Wilcox S."/>
            <person name="Bellgard M.I."/>
            <person name="Gardiner D.M."/>
        </authorList>
    </citation>
    <scope>NUCLEOTIDE SEQUENCE</scope>
    <source>
        <strain evidence="11">CS3069</strain>
    </source>
</reference>
<feature type="compositionally biased region" description="Low complexity" evidence="9">
    <location>
        <begin position="23"/>
        <end position="34"/>
    </location>
</feature>
<accession>A0A090MAA6</accession>